<keyword evidence="4" id="KW-1185">Reference proteome</keyword>
<evidence type="ECO:0000313" key="3">
    <source>
        <dbReference type="EMBL" id="RDV27502.1"/>
    </source>
</evidence>
<sequence length="443" mass="49253">MQRKLKIAMVASCPFPANHGTPGAIRELSLFLHKQGHEVHVVTYPQYEEGLTTEGLIIHRVESKRFKDDKITIGPSKSRVVYDYLLIPKLIEVIRTHDIDIIHAHNYEANIAGWVAKLFTKTPLVYNGINSMADELPTYNVLKPKWFFRAFGKLLDYIVPRMGNASMVLSDELKGYLTENMNINSDKVFVIPPGVDPSLFSHGNRQVIFDKLSLSPDTPIILYTGAIEGFQRIDLLMRAMGTVAKQMPEAKLLIAGNVKNDKAKTELLKLAEEVGAHNNVIMVENVSFPQLPDFLDAATVTVSPRTSCPGYPIKLLNYMAAGKAIVSFAGSAKALCHGYNGYVAKDEDTEDFAKGILMLLKDPQLSAVLGQRAFETIQGNFDWDAIARGTVEIYAQLVDRGQIDTARLRNVVKKSYIPEFVEVTSAGSSFLKEGVLTFPQYDQ</sequence>
<dbReference type="CDD" id="cd03801">
    <property type="entry name" value="GT4_PimA-like"/>
    <property type="match status" value="1"/>
</dbReference>
<comment type="caution">
    <text evidence="3">The sequence shown here is derived from an EMBL/GenBank/DDBJ whole genome shotgun (WGS) entry which is preliminary data.</text>
</comment>
<proteinExistence type="predicted"/>
<accession>A0A3D8MB53</accession>
<dbReference type="PANTHER" id="PTHR45947:SF3">
    <property type="entry name" value="SULFOQUINOVOSYL TRANSFERASE SQD2"/>
    <property type="match status" value="1"/>
</dbReference>
<evidence type="ECO:0000313" key="4">
    <source>
        <dbReference type="Proteomes" id="UP000256561"/>
    </source>
</evidence>
<dbReference type="Pfam" id="PF00534">
    <property type="entry name" value="Glycos_transf_1"/>
    <property type="match status" value="1"/>
</dbReference>
<keyword evidence="3" id="KW-0808">Transferase</keyword>
<feature type="domain" description="Glycosyl transferase family 1" evidence="1">
    <location>
        <begin position="205"/>
        <end position="374"/>
    </location>
</feature>
<feature type="domain" description="Glycosyltransferase subfamily 4-like N-terminal" evidence="2">
    <location>
        <begin position="25"/>
        <end position="198"/>
    </location>
</feature>
<name>A0A3D8MB53_9ALTE</name>
<dbReference type="EMBL" id="QRHA01000003">
    <property type="protein sequence ID" value="RDV27502.1"/>
    <property type="molecule type" value="Genomic_DNA"/>
</dbReference>
<dbReference type="GO" id="GO:0016757">
    <property type="term" value="F:glycosyltransferase activity"/>
    <property type="evidence" value="ECO:0007669"/>
    <property type="project" value="InterPro"/>
</dbReference>
<gene>
    <name evidence="3" type="ORF">DXV75_05605</name>
</gene>
<dbReference type="AlphaFoldDB" id="A0A3D8MB53"/>
<evidence type="ECO:0000259" key="2">
    <source>
        <dbReference type="Pfam" id="PF13439"/>
    </source>
</evidence>
<organism evidence="3 4">
    <name type="scientific">Alteromonas aestuariivivens</name>
    <dbReference type="NCBI Taxonomy" id="1938339"/>
    <lineage>
        <taxon>Bacteria</taxon>
        <taxon>Pseudomonadati</taxon>
        <taxon>Pseudomonadota</taxon>
        <taxon>Gammaproteobacteria</taxon>
        <taxon>Alteromonadales</taxon>
        <taxon>Alteromonadaceae</taxon>
        <taxon>Alteromonas/Salinimonas group</taxon>
        <taxon>Alteromonas</taxon>
    </lineage>
</organism>
<reference evidence="4" key="1">
    <citation type="submission" date="2018-08" db="EMBL/GenBank/DDBJ databases">
        <authorList>
            <person name="Zhang J."/>
            <person name="Du Z.-J."/>
        </authorList>
    </citation>
    <scope>NUCLEOTIDE SEQUENCE [LARGE SCALE GENOMIC DNA]</scope>
    <source>
        <strain evidence="4">KCTC 52655</strain>
    </source>
</reference>
<dbReference type="Pfam" id="PF13439">
    <property type="entry name" value="Glyco_transf_4"/>
    <property type="match status" value="1"/>
</dbReference>
<evidence type="ECO:0000259" key="1">
    <source>
        <dbReference type="Pfam" id="PF00534"/>
    </source>
</evidence>
<dbReference type="Gene3D" id="3.40.50.2000">
    <property type="entry name" value="Glycogen Phosphorylase B"/>
    <property type="match status" value="2"/>
</dbReference>
<dbReference type="RefSeq" id="WP_115592402.1">
    <property type="nucleotide sequence ID" value="NZ_QRHA01000003.1"/>
</dbReference>
<protein>
    <submittedName>
        <fullName evidence="3">Glycosyltransferase family 1 protein</fullName>
    </submittedName>
</protein>
<dbReference type="SUPFAM" id="SSF53756">
    <property type="entry name" value="UDP-Glycosyltransferase/glycogen phosphorylase"/>
    <property type="match status" value="1"/>
</dbReference>
<dbReference type="InterPro" id="IPR050194">
    <property type="entry name" value="Glycosyltransferase_grp1"/>
</dbReference>
<dbReference type="Proteomes" id="UP000256561">
    <property type="component" value="Unassembled WGS sequence"/>
</dbReference>
<dbReference type="InterPro" id="IPR001296">
    <property type="entry name" value="Glyco_trans_1"/>
</dbReference>
<dbReference type="PANTHER" id="PTHR45947">
    <property type="entry name" value="SULFOQUINOVOSYL TRANSFERASE SQD2"/>
    <property type="match status" value="1"/>
</dbReference>
<dbReference type="InterPro" id="IPR028098">
    <property type="entry name" value="Glyco_trans_4-like_N"/>
</dbReference>
<dbReference type="OrthoDB" id="9777346at2"/>